<comment type="function">
    <text evidence="8">Binds and transfers iron-sulfur (Fe-S) clusters to target apoproteins. Can hydrolyze ATP.</text>
</comment>
<dbReference type="InterPro" id="IPR033756">
    <property type="entry name" value="YlxH/NBP35"/>
</dbReference>
<keyword evidence="4 8" id="KW-0547">Nucleotide-binding</keyword>
<proteinExistence type="inferred from homology"/>
<dbReference type="GO" id="GO:0005524">
    <property type="term" value="F:ATP binding"/>
    <property type="evidence" value="ECO:0007669"/>
    <property type="project" value="UniProtKB-KW"/>
</dbReference>
<keyword evidence="8" id="KW-0378">Hydrolase</keyword>
<reference evidence="11" key="1">
    <citation type="journal article" date="2019" name="Int. J. Syst. Evol. Microbiol.">
        <title>The Global Catalogue of Microorganisms (GCM) 10K type strain sequencing project: providing services to taxonomists for standard genome sequencing and annotation.</title>
        <authorList>
            <consortium name="The Broad Institute Genomics Platform"/>
            <consortium name="The Broad Institute Genome Sequencing Center for Infectious Disease"/>
            <person name="Wu L."/>
            <person name="Ma J."/>
        </authorList>
    </citation>
    <scope>NUCLEOTIDE SEQUENCE [LARGE SCALE GENOMIC DNA]</scope>
    <source>
        <strain evidence="11">CGMCC 4.7396</strain>
    </source>
</reference>
<comment type="caution">
    <text evidence="10">The sequence shown here is derived from an EMBL/GenBank/DDBJ whole genome shotgun (WGS) entry which is preliminary data.</text>
</comment>
<dbReference type="SUPFAM" id="SSF52540">
    <property type="entry name" value="P-loop containing nucleoside triphosphate hydrolases"/>
    <property type="match status" value="1"/>
</dbReference>
<evidence type="ECO:0000256" key="5">
    <source>
        <dbReference type="ARBA" id="ARBA00022840"/>
    </source>
</evidence>
<name>A0ABV7PUK5_9ACTN</name>
<dbReference type="Gene3D" id="3.40.50.300">
    <property type="entry name" value="P-loop containing nucleotide triphosphate hydrolases"/>
    <property type="match status" value="1"/>
</dbReference>
<keyword evidence="6 8" id="KW-0408">Iron</keyword>
<dbReference type="SUPFAM" id="SSF117916">
    <property type="entry name" value="Fe-S cluster assembly (FSCA) domain-like"/>
    <property type="match status" value="1"/>
</dbReference>
<dbReference type="Pfam" id="PF10609">
    <property type="entry name" value="ParA"/>
    <property type="match status" value="1"/>
</dbReference>
<evidence type="ECO:0000256" key="4">
    <source>
        <dbReference type="ARBA" id="ARBA00022741"/>
    </source>
</evidence>
<dbReference type="InterPro" id="IPR019591">
    <property type="entry name" value="Mrp/NBP35_ATP-bd"/>
</dbReference>
<dbReference type="InterPro" id="IPR000808">
    <property type="entry name" value="Mrp-like_CS"/>
</dbReference>
<gene>
    <name evidence="10" type="ORF">ACFO8M_00315</name>
</gene>
<feature type="domain" description="MIP18 family-like" evidence="9">
    <location>
        <begin position="5"/>
        <end position="76"/>
    </location>
</feature>
<dbReference type="RefSeq" id="WP_387968929.1">
    <property type="nucleotide sequence ID" value="NZ_JBHRWO010000002.1"/>
</dbReference>
<evidence type="ECO:0000313" key="11">
    <source>
        <dbReference type="Proteomes" id="UP001595712"/>
    </source>
</evidence>
<comment type="subunit">
    <text evidence="8">Homodimer.</text>
</comment>
<evidence type="ECO:0000259" key="9">
    <source>
        <dbReference type="Pfam" id="PF01883"/>
    </source>
</evidence>
<evidence type="ECO:0000256" key="7">
    <source>
        <dbReference type="ARBA" id="ARBA00023014"/>
    </source>
</evidence>
<keyword evidence="11" id="KW-1185">Reference proteome</keyword>
<dbReference type="Proteomes" id="UP001595712">
    <property type="component" value="Unassembled WGS sequence"/>
</dbReference>
<dbReference type="CDD" id="cd02037">
    <property type="entry name" value="Mrp_NBP35"/>
    <property type="match status" value="1"/>
</dbReference>
<feature type="binding site" evidence="8">
    <location>
        <begin position="119"/>
        <end position="126"/>
    </location>
    <ligand>
        <name>ATP</name>
        <dbReference type="ChEBI" id="CHEBI:30616"/>
    </ligand>
</feature>
<evidence type="ECO:0000313" key="10">
    <source>
        <dbReference type="EMBL" id="MFC3490935.1"/>
    </source>
</evidence>
<dbReference type="InterPro" id="IPR027417">
    <property type="entry name" value="P-loop_NTPase"/>
</dbReference>
<comment type="similarity">
    <text evidence="2">In the C-terminal section; belongs to the Mrp/NBP35 ATP-binding proteins family.</text>
</comment>
<evidence type="ECO:0000256" key="3">
    <source>
        <dbReference type="ARBA" id="ARBA00022723"/>
    </source>
</evidence>
<keyword evidence="5 8" id="KW-0067">ATP-binding</keyword>
<evidence type="ECO:0000256" key="1">
    <source>
        <dbReference type="ARBA" id="ARBA00007352"/>
    </source>
</evidence>
<dbReference type="PANTHER" id="PTHR42961:SF2">
    <property type="entry name" value="IRON-SULFUR PROTEIN NUBPL"/>
    <property type="match status" value="1"/>
</dbReference>
<dbReference type="EMBL" id="JBHRWO010000002">
    <property type="protein sequence ID" value="MFC3490935.1"/>
    <property type="molecule type" value="Genomic_DNA"/>
</dbReference>
<dbReference type="PANTHER" id="PTHR42961">
    <property type="entry name" value="IRON-SULFUR PROTEIN NUBPL"/>
    <property type="match status" value="1"/>
</dbReference>
<protein>
    <recommendedName>
        <fullName evidence="8">Iron-sulfur cluster carrier protein</fullName>
    </recommendedName>
</protein>
<keyword evidence="7 8" id="KW-0411">Iron-sulfur</keyword>
<organism evidence="10 11">
    <name type="scientific">Glycomyces rhizosphaerae</name>
    <dbReference type="NCBI Taxonomy" id="2054422"/>
    <lineage>
        <taxon>Bacteria</taxon>
        <taxon>Bacillati</taxon>
        <taxon>Actinomycetota</taxon>
        <taxon>Actinomycetes</taxon>
        <taxon>Glycomycetales</taxon>
        <taxon>Glycomycetaceae</taxon>
        <taxon>Glycomyces</taxon>
    </lineage>
</organism>
<dbReference type="PROSITE" id="PS01215">
    <property type="entry name" value="MRP"/>
    <property type="match status" value="1"/>
</dbReference>
<dbReference type="InterPro" id="IPR034904">
    <property type="entry name" value="FSCA_dom_sf"/>
</dbReference>
<keyword evidence="3 8" id="KW-0479">Metal-binding</keyword>
<comment type="similarity">
    <text evidence="8">Belongs to the Mrp/NBP35 ATP-binding proteins family.</text>
</comment>
<evidence type="ECO:0000256" key="2">
    <source>
        <dbReference type="ARBA" id="ARBA00008205"/>
    </source>
</evidence>
<comment type="similarity">
    <text evidence="1">In the N-terminal section; belongs to the MIP18 family.</text>
</comment>
<dbReference type="InterPro" id="IPR002744">
    <property type="entry name" value="MIP18-like"/>
</dbReference>
<dbReference type="Gene3D" id="3.30.300.130">
    <property type="entry name" value="Fe-S cluster assembly (FSCA)"/>
    <property type="match status" value="1"/>
</dbReference>
<accession>A0ABV7PUK5</accession>
<dbReference type="HAMAP" id="MF_02040">
    <property type="entry name" value="Mrp_NBP35"/>
    <property type="match status" value="1"/>
</dbReference>
<evidence type="ECO:0000256" key="6">
    <source>
        <dbReference type="ARBA" id="ARBA00023004"/>
    </source>
</evidence>
<sequence>MSSLRERINAALETVHDPEIGRPITELGMVRDVALDGGAVTVTVALTVSGCPLREKITGDVTAAVEQVEGVSSVAVELDVMTDEQRTDLRKRLKGGGEERAVPFAARGSLTRVYCIASAKGGVGKSSVTANLAAALALRGLAVGVLDADIYGHSIPRALGVRTMPMQVEQMIMPPIGHGVKVISMGMFTEENAAVLWRGPMLHRALEQFLVDVYWGDLDVLLIDMPPGTGDVQITLAQLLPAAETLVVTTPHLAAAEVAERAGTVALQTKQRIVGVIENMAWAELPTGDVWEPFGSGGGTQVAETLTATLGYEVPLLGRIPIDPGIGAGGDEGVPLVLNRGSSSAASVLLSVGAWIADRPRGLAGRRLALDMA</sequence>
<evidence type="ECO:0000256" key="8">
    <source>
        <dbReference type="HAMAP-Rule" id="MF_02040"/>
    </source>
</evidence>
<dbReference type="InterPro" id="IPR044304">
    <property type="entry name" value="NUBPL-like"/>
</dbReference>
<dbReference type="Pfam" id="PF01883">
    <property type="entry name" value="FeS_assembly_P"/>
    <property type="match status" value="1"/>
</dbReference>